<dbReference type="RefSeq" id="WP_041048305.1">
    <property type="nucleotide sequence ID" value="NZ_JXAK01000024.1"/>
</dbReference>
<dbReference type="InterPro" id="IPR000943">
    <property type="entry name" value="RNA_pol_sigma70"/>
</dbReference>
<evidence type="ECO:0000313" key="6">
    <source>
        <dbReference type="EMBL" id="KIL40230.1"/>
    </source>
</evidence>
<evidence type="ECO:0000256" key="1">
    <source>
        <dbReference type="ARBA" id="ARBA00023015"/>
    </source>
</evidence>
<proteinExistence type="predicted"/>
<feature type="domain" description="RNA polymerase sigma-70" evidence="5">
    <location>
        <begin position="52"/>
        <end position="65"/>
    </location>
</feature>
<dbReference type="EMBL" id="JXAK01000024">
    <property type="protein sequence ID" value="KIL40230.1"/>
    <property type="molecule type" value="Genomic_DNA"/>
</dbReference>
<dbReference type="Pfam" id="PF04542">
    <property type="entry name" value="Sigma70_r2"/>
    <property type="match status" value="1"/>
</dbReference>
<dbReference type="SUPFAM" id="SSF88946">
    <property type="entry name" value="Sigma2 domain of RNA polymerase sigma factors"/>
    <property type="match status" value="1"/>
</dbReference>
<dbReference type="PIRSF" id="PIRSF002939">
    <property type="entry name" value="RNA_polymerase_sigma-H_factor"/>
    <property type="match status" value="1"/>
</dbReference>
<keyword evidence="3" id="KW-0238">DNA-binding</keyword>
<evidence type="ECO:0000256" key="2">
    <source>
        <dbReference type="ARBA" id="ARBA00023082"/>
    </source>
</evidence>
<dbReference type="Proteomes" id="UP000031967">
    <property type="component" value="Unassembled WGS sequence"/>
</dbReference>
<keyword evidence="4" id="KW-0804">Transcription</keyword>
<dbReference type="PROSITE" id="PS00715">
    <property type="entry name" value="SIGMA70_1"/>
    <property type="match status" value="1"/>
</dbReference>
<dbReference type="SUPFAM" id="SSF88659">
    <property type="entry name" value="Sigma3 and sigma4 domains of RNA polymerase sigma factors"/>
    <property type="match status" value="1"/>
</dbReference>
<comment type="caution">
    <text evidence="6">The sequence shown here is derived from an EMBL/GenBank/DDBJ whole genome shotgun (WGS) entry which is preliminary data.</text>
</comment>
<gene>
    <name evidence="6" type="ORF">SD70_14785</name>
</gene>
<evidence type="ECO:0000256" key="3">
    <source>
        <dbReference type="ARBA" id="ARBA00023125"/>
    </source>
</evidence>
<evidence type="ECO:0000256" key="4">
    <source>
        <dbReference type="ARBA" id="ARBA00023163"/>
    </source>
</evidence>
<evidence type="ECO:0000313" key="7">
    <source>
        <dbReference type="Proteomes" id="UP000031967"/>
    </source>
</evidence>
<dbReference type="InterPro" id="IPR014284">
    <property type="entry name" value="RNA_pol_sigma-70_dom"/>
</dbReference>
<dbReference type="PANTHER" id="PTHR30385">
    <property type="entry name" value="SIGMA FACTOR F FLAGELLAR"/>
    <property type="match status" value="1"/>
</dbReference>
<keyword evidence="7" id="KW-1185">Reference proteome</keyword>
<dbReference type="InterPro" id="IPR013325">
    <property type="entry name" value="RNA_pol_sigma_r2"/>
</dbReference>
<sequence length="214" mass="24693">MTRISETITDEKLIFFYKRGNQDAFNILLKKYTSMIHIYCNIYFAKGLLKEDLFQEGCIGLYVALTKFQGNKGTFKAFAKVHIKNHIINAVKSATRKKQQVLSNSKSFFSKIDKNHSGENCFMDILASTSPTPEEIYLKNEETKEKQRDLNQFLSTMTRIEQLVFIEIINGKTYRGAAEKIGLRQKSIDNAISRIKKKAKKSNLNLCMKERRAN</sequence>
<reference evidence="6 7" key="1">
    <citation type="submission" date="2014-12" db="EMBL/GenBank/DDBJ databases">
        <title>Draft genome sequence of Paenibacillus kamchatkensis strain B-2647.</title>
        <authorList>
            <person name="Karlyshev A.V."/>
            <person name="Kudryashova E.B."/>
        </authorList>
    </citation>
    <scope>NUCLEOTIDE SEQUENCE [LARGE SCALE GENOMIC DNA]</scope>
    <source>
        <strain evidence="6 7">VKM B-2647</strain>
    </source>
</reference>
<keyword evidence="1" id="KW-0805">Transcription regulation</keyword>
<name>A0ABR5AGP3_9BACL</name>
<dbReference type="InterPro" id="IPR007627">
    <property type="entry name" value="RNA_pol_sigma70_r2"/>
</dbReference>
<dbReference type="PANTHER" id="PTHR30385:SF1">
    <property type="entry name" value="RNA POLYMERASE SIGMA-H FACTOR"/>
    <property type="match status" value="1"/>
</dbReference>
<protein>
    <recommendedName>
        <fullName evidence="5">RNA polymerase sigma-70 domain-containing protein</fullName>
    </recommendedName>
</protein>
<keyword evidence="2" id="KW-0731">Sigma factor</keyword>
<dbReference type="InterPro" id="IPR016371">
    <property type="entry name" value="RNA_pol_sigma-H_factor"/>
</dbReference>
<accession>A0ABR5AGP3</accession>
<dbReference type="InterPro" id="IPR013324">
    <property type="entry name" value="RNA_pol_sigma_r3/r4-like"/>
</dbReference>
<dbReference type="Gene3D" id="1.10.1740.10">
    <property type="match status" value="1"/>
</dbReference>
<evidence type="ECO:0000259" key="5">
    <source>
        <dbReference type="PROSITE" id="PS00715"/>
    </source>
</evidence>
<organism evidence="6 7">
    <name type="scientific">Gordoniibacillus kamchatkensis</name>
    <dbReference type="NCBI Taxonomy" id="1590651"/>
    <lineage>
        <taxon>Bacteria</taxon>
        <taxon>Bacillati</taxon>
        <taxon>Bacillota</taxon>
        <taxon>Bacilli</taxon>
        <taxon>Bacillales</taxon>
        <taxon>Paenibacillaceae</taxon>
        <taxon>Gordoniibacillus</taxon>
    </lineage>
</organism>
<dbReference type="NCBIfam" id="TIGR02937">
    <property type="entry name" value="sigma70-ECF"/>
    <property type="match status" value="1"/>
</dbReference>